<comment type="subunit">
    <text evidence="11">The system is composed of three essential subunits: KdpA, KdpB and KdpC.</text>
</comment>
<dbReference type="EMBL" id="JAVDRD010000001">
    <property type="protein sequence ID" value="MDR6509999.1"/>
    <property type="molecule type" value="Genomic_DNA"/>
</dbReference>
<evidence type="ECO:0000256" key="3">
    <source>
        <dbReference type="ARBA" id="ARBA00022538"/>
    </source>
</evidence>
<keyword evidence="3 11" id="KW-0633">Potassium transport</keyword>
<keyword evidence="14" id="KW-1185">Reference proteome</keyword>
<evidence type="ECO:0000256" key="5">
    <source>
        <dbReference type="ARBA" id="ARBA00022741"/>
    </source>
</evidence>
<evidence type="ECO:0000256" key="7">
    <source>
        <dbReference type="ARBA" id="ARBA00022958"/>
    </source>
</evidence>
<evidence type="ECO:0000256" key="6">
    <source>
        <dbReference type="ARBA" id="ARBA00022840"/>
    </source>
</evidence>
<keyword evidence="9 11" id="KW-0406">Ion transport</keyword>
<sequence length="203" mass="20834">MSSVINRELVAAVRPSLMMTGLFAGLLGLAYPAAITAVAQAAFPWAANGSLITDHGQVIGSDLIGQAFTSARYFHGRPSAAGSNGYDASASAGSNLAPFSQTLHDRVAGAVKDFATSSPGSPVPPDLVTTSASGLDPHISPEAAFSQVNRVAAARSLAPEKVHELVETQVEQPLLGLLGEPRVNVLALNRALDEATSARAQGH</sequence>
<dbReference type="Proteomes" id="UP001184150">
    <property type="component" value="Unassembled WGS sequence"/>
</dbReference>
<dbReference type="Pfam" id="PF02669">
    <property type="entry name" value="KdpC"/>
    <property type="match status" value="1"/>
</dbReference>
<evidence type="ECO:0000256" key="12">
    <source>
        <dbReference type="SAM" id="MobiDB-lite"/>
    </source>
</evidence>
<dbReference type="PANTHER" id="PTHR30042">
    <property type="entry name" value="POTASSIUM-TRANSPORTING ATPASE C CHAIN"/>
    <property type="match status" value="1"/>
</dbReference>
<comment type="function">
    <text evidence="11">Part of the high-affinity ATP-driven potassium transport (or Kdp) system, which catalyzes the hydrolysis of ATP coupled with the electrogenic transport of potassium into the cytoplasm. This subunit acts as a catalytic chaperone that increases the ATP-binding affinity of the ATP-hydrolyzing subunit KdpB by the formation of a transient KdpB/KdpC/ATP ternary complex.</text>
</comment>
<evidence type="ECO:0000256" key="11">
    <source>
        <dbReference type="HAMAP-Rule" id="MF_00276"/>
    </source>
</evidence>
<keyword evidence="5 11" id="KW-0547">Nucleotide-binding</keyword>
<dbReference type="HAMAP" id="MF_00276">
    <property type="entry name" value="KdpC"/>
    <property type="match status" value="1"/>
</dbReference>
<keyword evidence="1 11" id="KW-0813">Transport</keyword>
<accession>A0ABU1MI66</accession>
<gene>
    <name evidence="11" type="primary">kdpC</name>
    <name evidence="13" type="ORF">J2792_000839</name>
</gene>
<protein>
    <recommendedName>
        <fullName evidence="11">Potassium-transporting ATPase KdpC subunit</fullName>
    </recommendedName>
    <alternativeName>
        <fullName evidence="11">ATP phosphohydrolase [potassium-transporting] C chain</fullName>
    </alternativeName>
    <alternativeName>
        <fullName evidence="11">Potassium-binding and translocating subunit C</fullName>
    </alternativeName>
    <alternativeName>
        <fullName evidence="11">Potassium-translocating ATPase C chain</fullName>
    </alternativeName>
</protein>
<dbReference type="NCBIfam" id="NF001454">
    <property type="entry name" value="PRK00315.1"/>
    <property type="match status" value="1"/>
</dbReference>
<feature type="region of interest" description="Disordered" evidence="12">
    <location>
        <begin position="115"/>
        <end position="135"/>
    </location>
</feature>
<organism evidence="13 14">
    <name type="scientific">Novosphingobium capsulatum</name>
    <dbReference type="NCBI Taxonomy" id="13688"/>
    <lineage>
        <taxon>Bacteria</taxon>
        <taxon>Pseudomonadati</taxon>
        <taxon>Pseudomonadota</taxon>
        <taxon>Alphaproteobacteria</taxon>
        <taxon>Sphingomonadales</taxon>
        <taxon>Sphingomonadaceae</taxon>
        <taxon>Novosphingobium</taxon>
    </lineage>
</organism>
<keyword evidence="4 11" id="KW-0812">Transmembrane</keyword>
<evidence type="ECO:0000313" key="13">
    <source>
        <dbReference type="EMBL" id="MDR6509999.1"/>
    </source>
</evidence>
<comment type="similarity">
    <text evidence="11">Belongs to the KdpC family.</text>
</comment>
<evidence type="ECO:0000256" key="2">
    <source>
        <dbReference type="ARBA" id="ARBA00022475"/>
    </source>
</evidence>
<evidence type="ECO:0000313" key="14">
    <source>
        <dbReference type="Proteomes" id="UP001184150"/>
    </source>
</evidence>
<evidence type="ECO:0000256" key="8">
    <source>
        <dbReference type="ARBA" id="ARBA00022989"/>
    </source>
</evidence>
<dbReference type="PANTHER" id="PTHR30042:SF2">
    <property type="entry name" value="POTASSIUM-TRANSPORTING ATPASE KDPC SUBUNIT"/>
    <property type="match status" value="1"/>
</dbReference>
<keyword evidence="10 11" id="KW-0472">Membrane</keyword>
<proteinExistence type="inferred from homology"/>
<dbReference type="NCBIfam" id="TIGR00681">
    <property type="entry name" value="kdpC"/>
    <property type="match status" value="1"/>
</dbReference>
<evidence type="ECO:0000256" key="1">
    <source>
        <dbReference type="ARBA" id="ARBA00022448"/>
    </source>
</evidence>
<evidence type="ECO:0000256" key="10">
    <source>
        <dbReference type="ARBA" id="ARBA00023136"/>
    </source>
</evidence>
<comment type="caution">
    <text evidence="13">The sequence shown here is derived from an EMBL/GenBank/DDBJ whole genome shotgun (WGS) entry which is preliminary data.</text>
</comment>
<keyword evidence="6 11" id="KW-0067">ATP-binding</keyword>
<keyword evidence="7 11" id="KW-0630">Potassium</keyword>
<name>A0ABU1MI66_9SPHN</name>
<keyword evidence="8 11" id="KW-1133">Transmembrane helix</keyword>
<keyword evidence="2 11" id="KW-1003">Cell membrane</keyword>
<dbReference type="PIRSF" id="PIRSF001296">
    <property type="entry name" value="K_ATPase_KdpC"/>
    <property type="match status" value="1"/>
</dbReference>
<dbReference type="InterPro" id="IPR003820">
    <property type="entry name" value="KdpC"/>
</dbReference>
<reference evidence="13 14" key="1">
    <citation type="submission" date="2023-07" db="EMBL/GenBank/DDBJ databases">
        <title>Sorghum-associated microbial communities from plants grown in Nebraska, USA.</title>
        <authorList>
            <person name="Schachtman D."/>
        </authorList>
    </citation>
    <scope>NUCLEOTIDE SEQUENCE [LARGE SCALE GENOMIC DNA]</scope>
    <source>
        <strain evidence="13 14">DS1027</strain>
    </source>
</reference>
<evidence type="ECO:0000256" key="9">
    <source>
        <dbReference type="ARBA" id="ARBA00023065"/>
    </source>
</evidence>
<evidence type="ECO:0000256" key="4">
    <source>
        <dbReference type="ARBA" id="ARBA00022692"/>
    </source>
</evidence>
<comment type="subcellular location">
    <subcellularLocation>
        <location evidence="11">Cell membrane</location>
        <topology evidence="11">Single-pass membrane protein</topology>
    </subcellularLocation>
</comment>